<evidence type="ECO:0000313" key="3">
    <source>
        <dbReference type="EMBL" id="SHL18807.1"/>
    </source>
</evidence>
<dbReference type="AlphaFoldDB" id="A0A1M6YKN4"/>
<dbReference type="PIRSF" id="PIRSF017082">
    <property type="entry name" value="YflP"/>
    <property type="match status" value="1"/>
</dbReference>
<dbReference type="InterPro" id="IPR005064">
    <property type="entry name" value="BUG"/>
</dbReference>
<evidence type="ECO:0000256" key="1">
    <source>
        <dbReference type="ARBA" id="ARBA00006987"/>
    </source>
</evidence>
<dbReference type="Gene3D" id="3.40.190.150">
    <property type="entry name" value="Bordetella uptake gene, domain 1"/>
    <property type="match status" value="1"/>
</dbReference>
<keyword evidence="4" id="KW-1185">Reference proteome</keyword>
<accession>A0A1M6YKN4</accession>
<dbReference type="Proteomes" id="UP000183974">
    <property type="component" value="Unassembled WGS sequence"/>
</dbReference>
<feature type="chain" id="PRO_5012296987" evidence="2">
    <location>
        <begin position="25"/>
        <end position="327"/>
    </location>
</feature>
<dbReference type="Gene3D" id="3.40.190.10">
    <property type="entry name" value="Periplasmic binding protein-like II"/>
    <property type="match status" value="1"/>
</dbReference>
<dbReference type="RefSeq" id="WP_073033201.1">
    <property type="nucleotide sequence ID" value="NZ_BMLR01000001.1"/>
</dbReference>
<dbReference type="PANTHER" id="PTHR42928:SF3">
    <property type="entry name" value="UPF0065 PROTEIN YFLP"/>
    <property type="match status" value="1"/>
</dbReference>
<dbReference type="InterPro" id="IPR042100">
    <property type="entry name" value="Bug_dom1"/>
</dbReference>
<dbReference type="EMBL" id="FRBR01000001">
    <property type="protein sequence ID" value="SHL18807.1"/>
    <property type="molecule type" value="Genomic_DNA"/>
</dbReference>
<proteinExistence type="inferred from homology"/>
<protein>
    <submittedName>
        <fullName evidence="3">Putative tricarboxylic transport membrane protein</fullName>
    </submittedName>
</protein>
<evidence type="ECO:0000256" key="2">
    <source>
        <dbReference type="SAM" id="SignalP"/>
    </source>
</evidence>
<dbReference type="OrthoDB" id="9780943at2"/>
<reference evidence="3 4" key="1">
    <citation type="submission" date="2016-11" db="EMBL/GenBank/DDBJ databases">
        <authorList>
            <person name="Jaros S."/>
            <person name="Januszkiewicz K."/>
            <person name="Wedrychowicz H."/>
        </authorList>
    </citation>
    <scope>NUCLEOTIDE SEQUENCE [LARGE SCALE GENOMIC DNA]</scope>
    <source>
        <strain evidence="3 4">DSM 29589</strain>
    </source>
</reference>
<gene>
    <name evidence="3" type="ORF">SAMN05444398_101910</name>
</gene>
<evidence type="ECO:0000313" key="4">
    <source>
        <dbReference type="Proteomes" id="UP000183974"/>
    </source>
</evidence>
<comment type="similarity">
    <text evidence="1">Belongs to the UPF0065 (bug) family.</text>
</comment>
<dbReference type="STRING" id="337701.SAMN05444398_101910"/>
<name>A0A1M6YKN4_9RHOB</name>
<keyword evidence="2" id="KW-0732">Signal</keyword>
<dbReference type="SUPFAM" id="SSF53850">
    <property type="entry name" value="Periplasmic binding protein-like II"/>
    <property type="match status" value="1"/>
</dbReference>
<dbReference type="CDD" id="cd07012">
    <property type="entry name" value="PBP2_Bug_TTT"/>
    <property type="match status" value="1"/>
</dbReference>
<sequence length="327" mass="34505">MKVVRIRALALAAMISVGAGVASAQEKEQAMDKIHFLIPGGAGGGWDGTARGVGEALKNSGLVRTVTFENMSGGGGGKALNYIVENAQSNEGTLMVHSTPIIVRALNQTVDMGFRDVTPIASVIGDYAAIVVGKNSAHETWDQLHAAFQENPRDVAIGGGSAPGSMDHLVPAAILQAAGSNPLDMRYVAYDAGGKAMAGLLSGEIAALSTGLSEAIALADAGEVRILGVTSPERVDAAPDAPTFTELGVDMEFVNWRGFFGAPNLPEEKRAQYAEVLKEMTTTEAWANVRDRNGWIDIYNAGDDFSAYLQNQEAEMEELMKSMGFIQ</sequence>
<dbReference type="PANTHER" id="PTHR42928">
    <property type="entry name" value="TRICARBOXYLATE-BINDING PROTEIN"/>
    <property type="match status" value="1"/>
</dbReference>
<feature type="signal peptide" evidence="2">
    <location>
        <begin position="1"/>
        <end position="24"/>
    </location>
</feature>
<dbReference type="Pfam" id="PF03401">
    <property type="entry name" value="TctC"/>
    <property type="match status" value="1"/>
</dbReference>
<organism evidence="3 4">
    <name type="scientific">Roseovarius pacificus</name>
    <dbReference type="NCBI Taxonomy" id="337701"/>
    <lineage>
        <taxon>Bacteria</taxon>
        <taxon>Pseudomonadati</taxon>
        <taxon>Pseudomonadota</taxon>
        <taxon>Alphaproteobacteria</taxon>
        <taxon>Rhodobacterales</taxon>
        <taxon>Roseobacteraceae</taxon>
        <taxon>Roseovarius</taxon>
    </lineage>
</organism>